<gene>
    <name evidence="1" type="ORF">AB1300_02680</name>
</gene>
<evidence type="ECO:0000313" key="2">
    <source>
        <dbReference type="Proteomes" id="UP001558534"/>
    </source>
</evidence>
<sequence length="175" mass="20613">MDKDLKLLVDEIARATEKSFLNLFQNKEIYYYCALVTTGEAVAPAISAWSWEALENVAKKYSKEDADLIKWSYADSPYWNFGCENFETVRKLFNERLLDYTDEMKWFKEIDFRLEAMVLAMEKIDKKEIFALNQPRSKVYVNVEVMPPDETNTIRALRLNKRENILDWLNAAAEE</sequence>
<dbReference type="Pfam" id="PF14136">
    <property type="entry name" value="DUF4303"/>
    <property type="match status" value="1"/>
</dbReference>
<organism evidence="1 2">
    <name type="scientific">Lysinibacillus xylanilyticus</name>
    <dbReference type="NCBI Taxonomy" id="582475"/>
    <lineage>
        <taxon>Bacteria</taxon>
        <taxon>Bacillati</taxon>
        <taxon>Bacillota</taxon>
        <taxon>Bacilli</taxon>
        <taxon>Bacillales</taxon>
        <taxon>Bacillaceae</taxon>
        <taxon>Lysinibacillus</taxon>
    </lineage>
</organism>
<dbReference type="RefSeq" id="WP_368635050.1">
    <property type="nucleotide sequence ID" value="NZ_JBFRHK010000001.1"/>
</dbReference>
<name>A0ABV3VT19_9BACI</name>
<protein>
    <submittedName>
        <fullName evidence="1">DUF4303 domain-containing protein</fullName>
    </submittedName>
</protein>
<accession>A0ABV3VT19</accession>
<dbReference type="InterPro" id="IPR025409">
    <property type="entry name" value="DUF4303"/>
</dbReference>
<evidence type="ECO:0000313" key="1">
    <source>
        <dbReference type="EMBL" id="MEX3744035.1"/>
    </source>
</evidence>
<reference evidence="1 2" key="1">
    <citation type="submission" date="2024-07" db="EMBL/GenBank/DDBJ databases">
        <title>Characterization of a bacterium isolated from hydrolysated instant sea cucumber by whole-genome sequencing and metabolomics.</title>
        <authorList>
            <person name="Luo X."/>
            <person name="Zhang Z."/>
            <person name="Zheng Z."/>
            <person name="Zhang W."/>
            <person name="Ming T."/>
            <person name="Jiao L."/>
            <person name="Su X."/>
            <person name="Kong F."/>
            <person name="Xu J."/>
        </authorList>
    </citation>
    <scope>NUCLEOTIDE SEQUENCE [LARGE SCALE GENOMIC DNA]</scope>
    <source>
        <strain evidence="1 2">XL-2024</strain>
    </source>
</reference>
<keyword evidence="2" id="KW-1185">Reference proteome</keyword>
<dbReference type="EMBL" id="JBFRHK010000001">
    <property type="protein sequence ID" value="MEX3744035.1"/>
    <property type="molecule type" value="Genomic_DNA"/>
</dbReference>
<comment type="caution">
    <text evidence="1">The sequence shown here is derived from an EMBL/GenBank/DDBJ whole genome shotgun (WGS) entry which is preliminary data.</text>
</comment>
<proteinExistence type="predicted"/>
<dbReference type="Proteomes" id="UP001558534">
    <property type="component" value="Unassembled WGS sequence"/>
</dbReference>